<comment type="subunit">
    <text evidence="7">Homotetramer.</text>
</comment>
<dbReference type="InterPro" id="IPR015955">
    <property type="entry name" value="Lactate_DH/Glyco_Ohase_4_C"/>
</dbReference>
<dbReference type="InterPro" id="IPR001236">
    <property type="entry name" value="Lactate/malate_DH_N"/>
</dbReference>
<feature type="binding site" evidence="7">
    <location>
        <position position="147"/>
    </location>
    <ligand>
        <name>NAD(+)</name>
        <dbReference type="ChEBI" id="CHEBI:57540"/>
    </ligand>
</feature>
<evidence type="ECO:0000259" key="10">
    <source>
        <dbReference type="Pfam" id="PF00056"/>
    </source>
</evidence>
<dbReference type="Pfam" id="PF02866">
    <property type="entry name" value="Ldh_1_C"/>
    <property type="match status" value="1"/>
</dbReference>
<dbReference type="PIRSF" id="PIRSF000102">
    <property type="entry name" value="Lac_mal_DH"/>
    <property type="match status" value="1"/>
</dbReference>
<feature type="binding site" evidence="7">
    <location>
        <position position="69"/>
    </location>
    <ligand>
        <name>NAD(+)</name>
        <dbReference type="ChEBI" id="CHEBI:57540"/>
    </ligand>
</feature>
<dbReference type="NCBIfam" id="NF000824">
    <property type="entry name" value="PRK00066.1"/>
    <property type="match status" value="1"/>
</dbReference>
<proteinExistence type="inferred from homology"/>
<feature type="domain" description="Lactate/malate dehydrogenase N-terminal" evidence="10">
    <location>
        <begin position="8"/>
        <end position="146"/>
    </location>
</feature>
<dbReference type="InterPro" id="IPR018177">
    <property type="entry name" value="L-lactate_DH_AS"/>
</dbReference>
<dbReference type="GO" id="GO:0004459">
    <property type="term" value="F:L-lactate dehydrogenase (NAD+) activity"/>
    <property type="evidence" value="ECO:0007669"/>
    <property type="project" value="UniProtKB-UniRule"/>
</dbReference>
<evidence type="ECO:0000313" key="12">
    <source>
        <dbReference type="EMBL" id="BAS26013.1"/>
    </source>
</evidence>
<feature type="binding site" evidence="7">
    <location>
        <begin position="152"/>
        <end position="155"/>
    </location>
    <ligand>
        <name>substrate</name>
    </ligand>
</feature>
<feature type="binding site" evidence="7">
    <location>
        <position position="18"/>
    </location>
    <ligand>
        <name>NAD(+)</name>
        <dbReference type="ChEBI" id="CHEBI:57540"/>
    </ligand>
</feature>
<comment type="function">
    <text evidence="7">Catalyzes the conversion of lactate to pyruvate.</text>
</comment>
<feature type="binding site" evidence="7">
    <location>
        <position position="44"/>
    </location>
    <ligand>
        <name>NAD(+)</name>
        <dbReference type="ChEBI" id="CHEBI:57540"/>
    </ligand>
</feature>
<evidence type="ECO:0000313" key="13">
    <source>
        <dbReference type="Proteomes" id="UP000065807"/>
    </source>
</evidence>
<feature type="binding site" evidence="7">
    <location>
        <begin position="122"/>
        <end position="124"/>
    </location>
    <ligand>
        <name>NAD(+)</name>
        <dbReference type="ChEBI" id="CHEBI:57540"/>
    </ligand>
</feature>
<keyword evidence="4 7" id="KW-0560">Oxidoreductase</keyword>
<dbReference type="EMBL" id="AP014924">
    <property type="protein sequence ID" value="BAS26013.1"/>
    <property type="molecule type" value="Genomic_DNA"/>
</dbReference>
<feature type="domain" description="Lactate/malate dehydrogenase C-terminal" evidence="11">
    <location>
        <begin position="149"/>
        <end position="315"/>
    </location>
</feature>
<dbReference type="GO" id="GO:0006096">
    <property type="term" value="P:glycolytic process"/>
    <property type="evidence" value="ECO:0007669"/>
    <property type="project" value="UniProtKB-UniRule"/>
</dbReference>
<dbReference type="InterPro" id="IPR001557">
    <property type="entry name" value="L-lactate/malate_DH"/>
</dbReference>
<evidence type="ECO:0000259" key="11">
    <source>
        <dbReference type="Pfam" id="PF02866"/>
    </source>
</evidence>
<evidence type="ECO:0000256" key="9">
    <source>
        <dbReference type="PIRSR" id="PIRSR000102-3"/>
    </source>
</evidence>
<feature type="binding site" evidence="7">
    <location>
        <begin position="124"/>
        <end position="127"/>
    </location>
    <ligand>
        <name>substrate</name>
    </ligand>
</feature>
<feature type="binding site" evidence="7">
    <location>
        <position position="172"/>
    </location>
    <ligand>
        <name>beta-D-fructose 1,6-bisphosphate</name>
        <dbReference type="ChEBI" id="CHEBI:32966"/>
        <note>allosteric activator</note>
    </ligand>
</feature>
<feature type="binding site" evidence="7">
    <location>
        <position position="92"/>
    </location>
    <ligand>
        <name>substrate</name>
    </ligand>
</feature>
<evidence type="ECO:0000256" key="8">
    <source>
        <dbReference type="PIRSR" id="PIRSR000102-1"/>
    </source>
</evidence>
<dbReference type="STRING" id="1555112.LIP_0156"/>
<evidence type="ECO:0000256" key="1">
    <source>
        <dbReference type="ARBA" id="ARBA00004843"/>
    </source>
</evidence>
<comment type="similarity">
    <text evidence="2 7">Belongs to the LDH/MDH superfamily. LDH family.</text>
</comment>
<evidence type="ECO:0000256" key="5">
    <source>
        <dbReference type="ARBA" id="ARBA00023027"/>
    </source>
</evidence>
<evidence type="ECO:0000256" key="4">
    <source>
        <dbReference type="ARBA" id="ARBA00023002"/>
    </source>
</evidence>
<dbReference type="EC" id="1.1.1.27" evidence="3 7"/>
<evidence type="ECO:0000256" key="2">
    <source>
        <dbReference type="ARBA" id="ARBA00006054"/>
    </source>
</evidence>
<dbReference type="HAMAP" id="MF_00488">
    <property type="entry name" value="Lactate_dehydrog"/>
    <property type="match status" value="1"/>
</dbReference>
<dbReference type="AlphaFoldDB" id="A0A0K2SFY1"/>
<dbReference type="PANTHER" id="PTHR43128">
    <property type="entry name" value="L-2-HYDROXYCARBOXYLATE DEHYDROGENASE (NAD(P)(+))"/>
    <property type="match status" value="1"/>
</dbReference>
<evidence type="ECO:0000256" key="7">
    <source>
        <dbReference type="HAMAP-Rule" id="MF_00488"/>
    </source>
</evidence>
<feature type="binding site" evidence="9">
    <location>
        <position position="99"/>
    </location>
    <ligand>
        <name>NAD(+)</name>
        <dbReference type="ChEBI" id="CHEBI:57540"/>
    </ligand>
</feature>
<feature type="binding site" evidence="7">
    <location>
        <position position="238"/>
    </location>
    <ligand>
        <name>substrate</name>
    </ligand>
</feature>
<dbReference type="Pfam" id="PF00056">
    <property type="entry name" value="Ldh_1_N"/>
    <property type="match status" value="1"/>
</dbReference>
<dbReference type="UniPathway" id="UPA00554">
    <property type="reaction ID" value="UER00611"/>
</dbReference>
<reference evidence="13" key="2">
    <citation type="journal article" date="2016" name="Int. J. Syst. Evol. Microbiol.">
        <title>Complete genome sequence and cell structure of Limnochorda pilosa, a Gram-negative spore-former within the phylum Firmicutes.</title>
        <authorList>
            <person name="Watanabe M."/>
            <person name="Kojima H."/>
            <person name="Fukui M."/>
        </authorList>
    </citation>
    <scope>NUCLEOTIDE SEQUENCE [LARGE SCALE GENOMIC DNA]</scope>
    <source>
        <strain evidence="13">HC45</strain>
    </source>
</reference>
<dbReference type="SUPFAM" id="SSF56327">
    <property type="entry name" value="LDH C-terminal domain-like"/>
    <property type="match status" value="1"/>
</dbReference>
<dbReference type="InterPro" id="IPR011304">
    <property type="entry name" value="L-lactate_DH"/>
</dbReference>
<comment type="activity regulation">
    <text evidence="7">Allosterically activated by fructose 1,6-bisphosphate (FBP).</text>
</comment>
<accession>A0A0K2SFY1</accession>
<name>A0A0K2SFY1_LIMPI</name>
<dbReference type="RefSeq" id="WP_068133012.1">
    <property type="nucleotide sequence ID" value="NZ_AP014924.1"/>
</dbReference>
<evidence type="ECO:0000256" key="3">
    <source>
        <dbReference type="ARBA" id="ARBA00012967"/>
    </source>
</evidence>
<dbReference type="GO" id="GO:0006089">
    <property type="term" value="P:lactate metabolic process"/>
    <property type="evidence" value="ECO:0007669"/>
    <property type="project" value="TreeGrafter"/>
</dbReference>
<keyword evidence="7" id="KW-0597">Phosphoprotein</keyword>
<feature type="binding site" evidence="7">
    <location>
        <position position="86"/>
    </location>
    <ligand>
        <name>substrate</name>
    </ligand>
</feature>
<protein>
    <recommendedName>
        <fullName evidence="3 7">L-lactate dehydrogenase</fullName>
        <shortName evidence="7">L-LDH</shortName>
        <ecNumber evidence="3 7">1.1.1.27</ecNumber>
    </recommendedName>
</protein>
<dbReference type="Proteomes" id="UP000065807">
    <property type="component" value="Chromosome"/>
</dbReference>
<dbReference type="GO" id="GO:0005737">
    <property type="term" value="C:cytoplasm"/>
    <property type="evidence" value="ECO:0007669"/>
    <property type="project" value="UniProtKB-SubCell"/>
</dbReference>
<dbReference type="PANTHER" id="PTHR43128:SF16">
    <property type="entry name" value="L-LACTATE DEHYDROGENASE"/>
    <property type="match status" value="1"/>
</dbReference>
<dbReference type="PATRIC" id="fig|1555112.3.peg.160"/>
<dbReference type="KEGG" id="lpil:LIP_0156"/>
<comment type="pathway">
    <text evidence="1 7">Fermentation; pyruvate fermentation to lactate; (S)-lactate from pyruvate: step 1/1.</text>
</comment>
<keyword evidence="7" id="KW-0963">Cytoplasm</keyword>
<keyword evidence="5 7" id="KW-0520">NAD</keyword>
<keyword evidence="13" id="KW-1185">Reference proteome</keyword>
<feature type="binding site" evidence="7">
    <location>
        <begin position="83"/>
        <end position="84"/>
    </location>
    <ligand>
        <name>NAD(+)</name>
        <dbReference type="ChEBI" id="CHEBI:57540"/>
    </ligand>
</feature>
<feature type="binding site" evidence="9">
    <location>
        <begin position="14"/>
        <end position="19"/>
    </location>
    <ligand>
        <name>NAD(+)</name>
        <dbReference type="ChEBI" id="CHEBI:57540"/>
    </ligand>
</feature>
<dbReference type="Gene3D" id="3.40.50.720">
    <property type="entry name" value="NAD(P)-binding Rossmann-like Domain"/>
    <property type="match status" value="1"/>
</dbReference>
<dbReference type="InterPro" id="IPR022383">
    <property type="entry name" value="Lactate/malate_DH_C"/>
</dbReference>
<dbReference type="InterPro" id="IPR036291">
    <property type="entry name" value="NAD(P)-bd_dom_sf"/>
</dbReference>
<feature type="binding site" evidence="7">
    <location>
        <position position="157"/>
    </location>
    <ligand>
        <name>beta-D-fructose 1,6-bisphosphate</name>
        <dbReference type="ChEBI" id="CHEBI:32966"/>
        <note>allosteric activator</note>
    </ligand>
</feature>
<reference evidence="13" key="1">
    <citation type="submission" date="2015-07" db="EMBL/GenBank/DDBJ databases">
        <title>Complete genome sequence and phylogenetic analysis of Limnochorda pilosa.</title>
        <authorList>
            <person name="Watanabe M."/>
            <person name="Kojima H."/>
            <person name="Fukui M."/>
        </authorList>
    </citation>
    <scope>NUCLEOTIDE SEQUENCE [LARGE SCALE GENOMIC DNA]</scope>
    <source>
        <strain evidence="13">HC45</strain>
    </source>
</reference>
<dbReference type="PROSITE" id="PS00064">
    <property type="entry name" value="L_LDH"/>
    <property type="match status" value="1"/>
</dbReference>
<dbReference type="SUPFAM" id="SSF51735">
    <property type="entry name" value="NAD(P)-binding Rossmann-fold domains"/>
    <property type="match status" value="1"/>
</dbReference>
<comment type="catalytic activity">
    <reaction evidence="6 7">
        <text>(S)-lactate + NAD(+) = pyruvate + NADH + H(+)</text>
        <dbReference type="Rhea" id="RHEA:23444"/>
        <dbReference type="ChEBI" id="CHEBI:15361"/>
        <dbReference type="ChEBI" id="CHEBI:15378"/>
        <dbReference type="ChEBI" id="CHEBI:16651"/>
        <dbReference type="ChEBI" id="CHEBI:57540"/>
        <dbReference type="ChEBI" id="CHEBI:57945"/>
        <dbReference type="EC" id="1.1.1.27"/>
    </reaction>
</comment>
<keyword evidence="7" id="KW-0021">Allosteric enzyme</keyword>
<dbReference type="Gene3D" id="3.90.110.10">
    <property type="entry name" value="Lactate dehydrogenase/glycoside hydrolase, family 4, C-terminal"/>
    <property type="match status" value="1"/>
</dbReference>
<dbReference type="NCBIfam" id="TIGR01771">
    <property type="entry name" value="L-LDH-NAD"/>
    <property type="match status" value="1"/>
</dbReference>
<evidence type="ECO:0000256" key="6">
    <source>
        <dbReference type="ARBA" id="ARBA00049258"/>
    </source>
</evidence>
<comment type="subcellular location">
    <subcellularLocation>
        <location evidence="7">Cytoplasm</location>
    </subcellularLocation>
</comment>
<gene>
    <name evidence="7" type="primary">ldh</name>
    <name evidence="12" type="ORF">LIP_0156</name>
</gene>
<dbReference type="PRINTS" id="PR00086">
    <property type="entry name" value="LLDHDRGNASE"/>
</dbReference>
<comment type="caution">
    <text evidence="7">Lacks conserved residue(s) required for the propagation of feature annotation.</text>
</comment>
<sequence length="322" mass="34525">MRERWDSVKIGVVGSGLVGSTFAYTAVLRRLAREIVLVDVNAEKAEGDAMDIRHAQAFARPVRVRSGSYDDLEGSDLVVLAAGAAQRPGESRLDLLRRNVEIFHQVVPAAARAAPEAILLVATNPVDVLTLAARRFSGFDARRVFGSGTLLDTARFRVRLGEVLQVDPRSIHAYIIGEHGDSELAVWSRATVAGIPVAEAARTGPPEARRLADPAFREALVEEVRRAAYEIIRRKGATYYAIAAALARVVEAVVHNEASVLALSVQAEGYRGAEGLCIGVPAVVDRSGVERVIVLPLDPAEQAGFQRSAEVLRQAAGEAGLL</sequence>
<feature type="active site" description="Proton acceptor" evidence="7 8">
    <location>
        <position position="179"/>
    </location>
</feature>
<feature type="binding site" evidence="7 9">
    <location>
        <position position="39"/>
    </location>
    <ligand>
        <name>NAD(+)</name>
        <dbReference type="ChEBI" id="CHEBI:57540"/>
    </ligand>
</feature>
<feature type="modified residue" description="Phosphotyrosine" evidence="7">
    <location>
        <position position="229"/>
    </location>
</feature>
<organism evidence="12 13">
    <name type="scientific">Limnochorda pilosa</name>
    <dbReference type="NCBI Taxonomy" id="1555112"/>
    <lineage>
        <taxon>Bacteria</taxon>
        <taxon>Bacillati</taxon>
        <taxon>Bacillota</taxon>
        <taxon>Limnochordia</taxon>
        <taxon>Limnochordales</taxon>
        <taxon>Limnochordaceae</taxon>
        <taxon>Limnochorda</taxon>
    </lineage>
</organism>